<evidence type="ECO:0000313" key="9">
    <source>
        <dbReference type="EMBL" id="SOE46321.1"/>
    </source>
</evidence>
<keyword evidence="10" id="KW-1185">Reference proteome</keyword>
<organism evidence="8 10">
    <name type="scientific">Orrella dioscoreae</name>
    <dbReference type="NCBI Taxonomy" id="1851544"/>
    <lineage>
        <taxon>Bacteria</taxon>
        <taxon>Pseudomonadati</taxon>
        <taxon>Pseudomonadota</taxon>
        <taxon>Betaproteobacteria</taxon>
        <taxon>Burkholderiales</taxon>
        <taxon>Alcaligenaceae</taxon>
        <taxon>Orrella</taxon>
    </lineage>
</organism>
<reference evidence="9 10" key="2">
    <citation type="submission" date="2017-08" db="EMBL/GenBank/DDBJ databases">
        <authorList>
            <person name="de Groot N.N."/>
        </authorList>
    </citation>
    <scope>NUCLEOTIDE SEQUENCE [LARGE SCALE GENOMIC DNA]</scope>
    <source>
        <strain evidence="9">Orrdi1</strain>
    </source>
</reference>
<evidence type="ECO:0000256" key="2">
    <source>
        <dbReference type="ARBA" id="ARBA00007928"/>
    </source>
</evidence>
<evidence type="ECO:0000256" key="6">
    <source>
        <dbReference type="ARBA" id="ARBA00023136"/>
    </source>
</evidence>
<dbReference type="OrthoDB" id="9804822at2"/>
<accession>A0A1C3K239</accession>
<dbReference type="STRING" id="1851544.ODI_04034"/>
<reference evidence="8 10" key="1">
    <citation type="submission" date="2016-06" db="EMBL/GenBank/DDBJ databases">
        <authorList>
            <person name="Kjaerup R.B."/>
            <person name="Dalgaard T.S."/>
            <person name="Juul-Madsen H.R."/>
        </authorList>
    </citation>
    <scope>NUCLEOTIDE SEQUENCE [LARGE SCALE GENOMIC DNA]</scope>
    <source>
        <strain evidence="8">Orrdi1</strain>
    </source>
</reference>
<comment type="subcellular location">
    <subcellularLocation>
        <location evidence="1">Cell membrane</location>
        <topology evidence="1">Multi-pass membrane protein</topology>
    </subcellularLocation>
</comment>
<dbReference type="EMBL" id="LT907988">
    <property type="protein sequence ID" value="SOE46321.1"/>
    <property type="molecule type" value="Genomic_DNA"/>
</dbReference>
<dbReference type="Pfam" id="PF01810">
    <property type="entry name" value="LysE"/>
    <property type="match status" value="1"/>
</dbReference>
<evidence type="ECO:0000313" key="10">
    <source>
        <dbReference type="Proteomes" id="UP000078558"/>
    </source>
</evidence>
<evidence type="ECO:0000256" key="3">
    <source>
        <dbReference type="ARBA" id="ARBA00022475"/>
    </source>
</evidence>
<keyword evidence="6 7" id="KW-0472">Membrane</keyword>
<sequence length="210" mass="22382">MTLTTWLAFFAASWAISFSPGAGAISAMSCGLRYGFARGYWNTLGLILGIMAQVAIVGIGLGALLATSELAFAVVKWLGVAYLIYLGVKQFRANAAPVTDVQPGGPLTASIRELVLRGFLINISNPKGTVFLLAVVPQFINPANPVTPQYLIIAGTLAFTDLVAMAIYTVLAAKVLRLLRNPVHIRWMNRGFGAMFVAAGAFLATFRRSA</sequence>
<feature type="transmembrane region" description="Helical" evidence="7">
    <location>
        <begin position="6"/>
        <end position="28"/>
    </location>
</feature>
<evidence type="ECO:0000256" key="1">
    <source>
        <dbReference type="ARBA" id="ARBA00004651"/>
    </source>
</evidence>
<keyword evidence="5 7" id="KW-1133">Transmembrane helix</keyword>
<dbReference type="RefSeq" id="WP_067753539.1">
    <property type="nucleotide sequence ID" value="NZ_LT907988.1"/>
</dbReference>
<feature type="transmembrane region" description="Helical" evidence="7">
    <location>
        <begin position="70"/>
        <end position="88"/>
    </location>
</feature>
<dbReference type="PANTHER" id="PTHR30086">
    <property type="entry name" value="ARGININE EXPORTER PROTEIN ARGO"/>
    <property type="match status" value="1"/>
</dbReference>
<evidence type="ECO:0000256" key="4">
    <source>
        <dbReference type="ARBA" id="ARBA00022692"/>
    </source>
</evidence>
<feature type="transmembrane region" description="Helical" evidence="7">
    <location>
        <begin position="187"/>
        <end position="206"/>
    </location>
</feature>
<dbReference type="PANTHER" id="PTHR30086:SF14">
    <property type="entry name" value="HOMOSERINE_HOMOSERINE LACTONE EFFLUX PROTEIN"/>
    <property type="match status" value="1"/>
</dbReference>
<keyword evidence="3" id="KW-1003">Cell membrane</keyword>
<dbReference type="EMBL" id="FLRC01000019">
    <property type="protein sequence ID" value="SBT25488.1"/>
    <property type="molecule type" value="Genomic_DNA"/>
</dbReference>
<evidence type="ECO:0000256" key="5">
    <source>
        <dbReference type="ARBA" id="ARBA00022989"/>
    </source>
</evidence>
<dbReference type="AlphaFoldDB" id="A0A1C3K239"/>
<feature type="transmembrane region" description="Helical" evidence="7">
    <location>
        <begin position="40"/>
        <end position="64"/>
    </location>
</feature>
<feature type="transmembrane region" description="Helical" evidence="7">
    <location>
        <begin position="152"/>
        <end position="175"/>
    </location>
</feature>
<gene>
    <name evidence="8" type="ORF">ODI_04034</name>
    <name evidence="9" type="ORF">ODI_R0247</name>
</gene>
<evidence type="ECO:0000256" key="7">
    <source>
        <dbReference type="SAM" id="Phobius"/>
    </source>
</evidence>
<dbReference type="GO" id="GO:0005886">
    <property type="term" value="C:plasma membrane"/>
    <property type="evidence" value="ECO:0007669"/>
    <property type="project" value="UniProtKB-SubCell"/>
</dbReference>
<dbReference type="KEGG" id="odi:ODI_R0247"/>
<dbReference type="PIRSF" id="PIRSF006324">
    <property type="entry name" value="LeuE"/>
    <property type="match status" value="1"/>
</dbReference>
<evidence type="ECO:0000313" key="8">
    <source>
        <dbReference type="EMBL" id="SBT25488.1"/>
    </source>
</evidence>
<dbReference type="Proteomes" id="UP000078558">
    <property type="component" value="Chromosome I"/>
</dbReference>
<dbReference type="InterPro" id="IPR001123">
    <property type="entry name" value="LeuE-type"/>
</dbReference>
<dbReference type="GO" id="GO:0042970">
    <property type="term" value="F:homoserine transmembrane transporter activity"/>
    <property type="evidence" value="ECO:0007669"/>
    <property type="project" value="TreeGrafter"/>
</dbReference>
<comment type="similarity">
    <text evidence="2">Belongs to the Rht family.</text>
</comment>
<name>A0A1C3K239_9BURK</name>
<protein>
    <submittedName>
        <fullName evidence="8">LysE family efflux protein</fullName>
    </submittedName>
</protein>
<keyword evidence="4 7" id="KW-0812">Transmembrane</keyword>
<proteinExistence type="inferred from homology"/>